<evidence type="ECO:0000259" key="1">
    <source>
        <dbReference type="PROSITE" id="PS50222"/>
    </source>
</evidence>
<feature type="domain" description="EF-hand" evidence="1">
    <location>
        <begin position="304"/>
        <end position="337"/>
    </location>
</feature>
<keyword evidence="3" id="KW-1185">Reference proteome</keyword>
<dbReference type="PROSITE" id="PS50222">
    <property type="entry name" value="EF_HAND_2"/>
    <property type="match status" value="1"/>
</dbReference>
<organism evidence="2 3">
    <name type="scientific">Psilocybe cf. subviscida</name>
    <dbReference type="NCBI Taxonomy" id="2480587"/>
    <lineage>
        <taxon>Eukaryota</taxon>
        <taxon>Fungi</taxon>
        <taxon>Dikarya</taxon>
        <taxon>Basidiomycota</taxon>
        <taxon>Agaricomycotina</taxon>
        <taxon>Agaricomycetes</taxon>
        <taxon>Agaricomycetidae</taxon>
        <taxon>Agaricales</taxon>
        <taxon>Agaricineae</taxon>
        <taxon>Strophariaceae</taxon>
        <taxon>Psilocybe</taxon>
    </lineage>
</organism>
<accession>A0A8H5B1B6</accession>
<evidence type="ECO:0000313" key="2">
    <source>
        <dbReference type="EMBL" id="KAF5314506.1"/>
    </source>
</evidence>
<reference evidence="2 3" key="1">
    <citation type="journal article" date="2020" name="ISME J.">
        <title>Uncovering the hidden diversity of litter-decomposition mechanisms in mushroom-forming fungi.</title>
        <authorList>
            <person name="Floudas D."/>
            <person name="Bentzer J."/>
            <person name="Ahren D."/>
            <person name="Johansson T."/>
            <person name="Persson P."/>
            <person name="Tunlid A."/>
        </authorList>
    </citation>
    <scope>NUCLEOTIDE SEQUENCE [LARGE SCALE GENOMIC DNA]</scope>
    <source>
        <strain evidence="2 3">CBS 101986</strain>
    </source>
</reference>
<dbReference type="Gene3D" id="1.10.238.10">
    <property type="entry name" value="EF-hand"/>
    <property type="match status" value="1"/>
</dbReference>
<dbReference type="EMBL" id="JAACJJ010000044">
    <property type="protein sequence ID" value="KAF5314506.1"/>
    <property type="molecule type" value="Genomic_DNA"/>
</dbReference>
<sequence length="342" mass="37323">MPSNPCSPSKQSRLPTLRTSRSHCTCAFRPSATQAAATSPPGSATVPCISASSFSASSCDDASDPTAAIVMAPLDPKITSLSLVKQSPAPLTAEAPPGSPTDEELGLRPFVNGMNDINHHICYRFQQDPPRPRHLHHPAAPTRAWPTFVLSLQNAWVETRLSLSDRFDEYQLSNTSTVSSFNIRVQALQYLSLLGPLITALDNRVQLLGIGYTTSTPPMPFPPRTTSVHPTTWRWVAPLLAPLSPLPRDPASIVHRSTPIFEALAMSRSQPQLRSVGTIDWLAFVTMMAPLTRSTGPYIDTGPDTNADLKVVFKLFDKDGDGTIVAYDRYLYRLHLRGVAIK</sequence>
<dbReference type="InterPro" id="IPR002048">
    <property type="entry name" value="EF_hand_dom"/>
</dbReference>
<protein>
    <recommendedName>
        <fullName evidence="1">EF-hand domain-containing protein</fullName>
    </recommendedName>
</protein>
<evidence type="ECO:0000313" key="3">
    <source>
        <dbReference type="Proteomes" id="UP000567179"/>
    </source>
</evidence>
<dbReference type="SUPFAM" id="SSF47473">
    <property type="entry name" value="EF-hand"/>
    <property type="match status" value="1"/>
</dbReference>
<gene>
    <name evidence="2" type="ORF">D9619_011959</name>
</gene>
<dbReference type="GO" id="GO:0005509">
    <property type="term" value="F:calcium ion binding"/>
    <property type="evidence" value="ECO:0007669"/>
    <property type="project" value="InterPro"/>
</dbReference>
<dbReference type="AlphaFoldDB" id="A0A8H5B1B6"/>
<name>A0A8H5B1B6_9AGAR</name>
<comment type="caution">
    <text evidence="2">The sequence shown here is derived from an EMBL/GenBank/DDBJ whole genome shotgun (WGS) entry which is preliminary data.</text>
</comment>
<proteinExistence type="predicted"/>
<dbReference type="Proteomes" id="UP000567179">
    <property type="component" value="Unassembled WGS sequence"/>
</dbReference>
<dbReference type="InterPro" id="IPR011992">
    <property type="entry name" value="EF-hand-dom_pair"/>
</dbReference>